<accession>A0ABS4IXZ6</accession>
<comment type="similarity">
    <text evidence="1">Belongs to the short-chain dehydrogenases/reductases (SDR) family.</text>
</comment>
<dbReference type="Proteomes" id="UP001519287">
    <property type="component" value="Unassembled WGS sequence"/>
</dbReference>
<dbReference type="RefSeq" id="WP_209973486.1">
    <property type="nucleotide sequence ID" value="NZ_JAGGLB010000013.1"/>
</dbReference>
<dbReference type="Gene3D" id="3.40.50.720">
    <property type="entry name" value="NAD(P)-binding Rossmann-like Domain"/>
    <property type="match status" value="1"/>
</dbReference>
<dbReference type="PANTHER" id="PTHR42760">
    <property type="entry name" value="SHORT-CHAIN DEHYDROGENASES/REDUCTASES FAMILY MEMBER"/>
    <property type="match status" value="1"/>
</dbReference>
<dbReference type="PRINTS" id="PR00080">
    <property type="entry name" value="SDRFAMILY"/>
</dbReference>
<evidence type="ECO:0000313" key="4">
    <source>
        <dbReference type="Proteomes" id="UP001519287"/>
    </source>
</evidence>
<keyword evidence="2" id="KW-0560">Oxidoreductase</keyword>
<evidence type="ECO:0000256" key="2">
    <source>
        <dbReference type="ARBA" id="ARBA00023002"/>
    </source>
</evidence>
<dbReference type="PANTHER" id="PTHR42760:SF133">
    <property type="entry name" value="3-OXOACYL-[ACYL-CARRIER-PROTEIN] REDUCTASE"/>
    <property type="match status" value="1"/>
</dbReference>
<comment type="caution">
    <text evidence="3">The sequence shown here is derived from an EMBL/GenBank/DDBJ whole genome shotgun (WGS) entry which is preliminary data.</text>
</comment>
<gene>
    <name evidence="3" type="ORF">J2Z66_004073</name>
</gene>
<organism evidence="3 4">
    <name type="scientific">Paenibacillus eucommiae</name>
    <dbReference type="NCBI Taxonomy" id="1355755"/>
    <lineage>
        <taxon>Bacteria</taxon>
        <taxon>Bacillati</taxon>
        <taxon>Bacillota</taxon>
        <taxon>Bacilli</taxon>
        <taxon>Bacillales</taxon>
        <taxon>Paenibacillaceae</taxon>
        <taxon>Paenibacillus</taxon>
    </lineage>
</organism>
<evidence type="ECO:0000256" key="1">
    <source>
        <dbReference type="ARBA" id="ARBA00006484"/>
    </source>
</evidence>
<dbReference type="InterPro" id="IPR002347">
    <property type="entry name" value="SDR_fam"/>
</dbReference>
<dbReference type="Pfam" id="PF13561">
    <property type="entry name" value="adh_short_C2"/>
    <property type="match status" value="1"/>
</dbReference>
<proteinExistence type="inferred from homology"/>
<reference evidence="3 4" key="1">
    <citation type="submission" date="2021-03" db="EMBL/GenBank/DDBJ databases">
        <title>Genomic Encyclopedia of Type Strains, Phase IV (KMG-IV): sequencing the most valuable type-strain genomes for metagenomic binning, comparative biology and taxonomic classification.</title>
        <authorList>
            <person name="Goeker M."/>
        </authorList>
    </citation>
    <scope>NUCLEOTIDE SEQUENCE [LARGE SCALE GENOMIC DNA]</scope>
    <source>
        <strain evidence="3 4">DSM 26048</strain>
    </source>
</reference>
<dbReference type="InterPro" id="IPR036291">
    <property type="entry name" value="NAD(P)-bd_dom_sf"/>
</dbReference>
<name>A0ABS4IXZ6_9BACL</name>
<evidence type="ECO:0000313" key="3">
    <source>
        <dbReference type="EMBL" id="MBP1992465.1"/>
    </source>
</evidence>
<protein>
    <submittedName>
        <fullName evidence="3">NAD(P)-dependent dehydrogenase (Short-subunit alcohol dehydrogenase family)</fullName>
    </submittedName>
</protein>
<dbReference type="SUPFAM" id="SSF51735">
    <property type="entry name" value="NAD(P)-binding Rossmann-fold domains"/>
    <property type="match status" value="1"/>
</dbReference>
<dbReference type="PRINTS" id="PR00081">
    <property type="entry name" value="GDHRDH"/>
</dbReference>
<sequence length="260" mass="28323">MTVLKSFSLEGKVALVTGGAGKYGRQIVQALAEAGAITYFTSSRKDQLLQLEESFRETGHEVKALYMDQGIEATVLAARDQLEEAEGRIDILINNAVARTMKNGWAESSERFAESMNVNATGLFVVTRAFGDRMAARQSGSIINIGSMYGMVGPDVTMYEGLGTRVNPDYFFNKAGMINFTRFTASQYGSSNVRCNCISPGGYWTPQAAESFVERYEQRTLLGRMANDTDLKGVIVFLASDASKYITAANIPVDGGYTAK</sequence>
<keyword evidence="4" id="KW-1185">Reference proteome</keyword>
<dbReference type="EMBL" id="JAGGLB010000013">
    <property type="protein sequence ID" value="MBP1992465.1"/>
    <property type="molecule type" value="Genomic_DNA"/>
</dbReference>